<evidence type="ECO:0000313" key="1">
    <source>
        <dbReference type="EMBL" id="EEF68803.1"/>
    </source>
</evidence>
<proteinExistence type="predicted"/>
<reference evidence="1 2" key="2">
    <citation type="submission" date="2009-02" db="EMBL/GenBank/DDBJ databases">
        <title>Draft genome sequence of Holdemania filiformis DSM 12042.</title>
        <authorList>
            <person name="Sudarsanam P."/>
            <person name="Ley R."/>
            <person name="Guruge J."/>
            <person name="Turnbaugh P.J."/>
            <person name="Mahowald M."/>
            <person name="Liep D."/>
            <person name="Gordon J."/>
        </authorList>
    </citation>
    <scope>NUCLEOTIDE SEQUENCE [LARGE SCALE GENOMIC DNA]</scope>
    <source>
        <strain evidence="1 2">DSM 12042</strain>
    </source>
</reference>
<evidence type="ECO:0000313" key="2">
    <source>
        <dbReference type="Proteomes" id="UP000005950"/>
    </source>
</evidence>
<sequence length="42" mass="4844">MRGPRFNECVIVPGCFLLYNEGERPAMTEFTGGQRSEIRYDC</sequence>
<dbReference type="AlphaFoldDB" id="B9Y5C8"/>
<name>B9Y5C8_9FIRM</name>
<dbReference type="STRING" id="545696.HOLDEFILI_01010"/>
<reference evidence="1 2" key="1">
    <citation type="submission" date="2008-12" db="EMBL/GenBank/DDBJ databases">
        <authorList>
            <person name="Fulton L."/>
            <person name="Clifton S."/>
            <person name="Fulton B."/>
            <person name="Xu J."/>
            <person name="Minx P."/>
            <person name="Pepin K.H."/>
            <person name="Johnson M."/>
            <person name="Bhonagiri V."/>
            <person name="Nash W.E."/>
            <person name="Mardis E.R."/>
            <person name="Wilson R.K."/>
        </authorList>
    </citation>
    <scope>NUCLEOTIDE SEQUENCE [LARGE SCALE GENOMIC DNA]</scope>
    <source>
        <strain evidence="1 2">DSM 12042</strain>
    </source>
</reference>
<protein>
    <submittedName>
        <fullName evidence="1">Uncharacterized protein</fullName>
    </submittedName>
</protein>
<dbReference type="HOGENOM" id="CLU_3252592_0_0_9"/>
<accession>B9Y5C8</accession>
<dbReference type="EMBL" id="ACCF01000057">
    <property type="protein sequence ID" value="EEF68803.1"/>
    <property type="molecule type" value="Genomic_DNA"/>
</dbReference>
<gene>
    <name evidence="1" type="ORF">HOLDEFILI_01010</name>
</gene>
<dbReference type="Proteomes" id="UP000005950">
    <property type="component" value="Unassembled WGS sequence"/>
</dbReference>
<comment type="caution">
    <text evidence="1">The sequence shown here is derived from an EMBL/GenBank/DDBJ whole genome shotgun (WGS) entry which is preliminary data.</text>
</comment>
<organism evidence="1 2">
    <name type="scientific">Holdemania filiformis DSM 12042</name>
    <dbReference type="NCBI Taxonomy" id="545696"/>
    <lineage>
        <taxon>Bacteria</taxon>
        <taxon>Bacillati</taxon>
        <taxon>Bacillota</taxon>
        <taxon>Erysipelotrichia</taxon>
        <taxon>Erysipelotrichales</taxon>
        <taxon>Erysipelotrichaceae</taxon>
        <taxon>Holdemania</taxon>
    </lineage>
</organism>